<dbReference type="AlphaFoldDB" id="A0A7I8W6N3"/>
<feature type="region of interest" description="Disordered" evidence="1">
    <location>
        <begin position="1"/>
        <end position="40"/>
    </location>
</feature>
<feature type="region of interest" description="Disordered" evidence="1">
    <location>
        <begin position="118"/>
        <end position="146"/>
    </location>
</feature>
<evidence type="ECO:0000313" key="3">
    <source>
        <dbReference type="Proteomes" id="UP000549394"/>
    </source>
</evidence>
<reference evidence="2 3" key="1">
    <citation type="submission" date="2020-08" db="EMBL/GenBank/DDBJ databases">
        <authorList>
            <person name="Hejnol A."/>
        </authorList>
    </citation>
    <scope>NUCLEOTIDE SEQUENCE [LARGE SCALE GENOMIC DNA]</scope>
</reference>
<dbReference type="EMBL" id="CAJFCJ010000019">
    <property type="protein sequence ID" value="CAD5123914.1"/>
    <property type="molecule type" value="Genomic_DNA"/>
</dbReference>
<proteinExistence type="predicted"/>
<accession>A0A7I8W6N3</accession>
<dbReference type="GO" id="GO:0005737">
    <property type="term" value="C:cytoplasm"/>
    <property type="evidence" value="ECO:0007669"/>
    <property type="project" value="TreeGrafter"/>
</dbReference>
<feature type="compositionally biased region" description="Polar residues" evidence="1">
    <location>
        <begin position="73"/>
        <end position="93"/>
    </location>
</feature>
<organism evidence="2 3">
    <name type="scientific">Dimorphilus gyrociliatus</name>
    <dbReference type="NCBI Taxonomy" id="2664684"/>
    <lineage>
        <taxon>Eukaryota</taxon>
        <taxon>Metazoa</taxon>
        <taxon>Spiralia</taxon>
        <taxon>Lophotrochozoa</taxon>
        <taxon>Annelida</taxon>
        <taxon>Polychaeta</taxon>
        <taxon>Polychaeta incertae sedis</taxon>
        <taxon>Dinophilidae</taxon>
        <taxon>Dimorphilus</taxon>
    </lineage>
</organism>
<comment type="caution">
    <text evidence="2">The sequence shown here is derived from an EMBL/GenBank/DDBJ whole genome shotgun (WGS) entry which is preliminary data.</text>
</comment>
<dbReference type="PANTHER" id="PTHR23276">
    <property type="entry name" value="PROTEIN PRRC1"/>
    <property type="match status" value="1"/>
</dbReference>
<name>A0A7I8W6N3_9ANNE</name>
<sequence length="426" mass="45627">MMEESDQDVQQIASQLEEAALTNVTEAHSSGGLAPPVPLPNLSTATSPIVPSAAMTQMPPIPQMTPELRPTVTPASMQQPNSTTPTRVTNTKDITPPPPVSGFVPTSKTIAASLPTSGVYSQNSPAPAPPTFVPETQAAGPQTSLGSSYGQNVDVTAQQIPVGGAPAQFSPPPMQSPYQASQAIDFTAVPDNNARESLQSDSFLGGWFSGNFMTKVVEKAKHASETVITTLDPGMKQVLSSSGYEISLLVSSSDGRLVEAIRQGFQSEFQTMAKGYGTFSISAVQIIGQSAALKSIEQKIDGLRKSNSSCQLFVAFDSFLAEQLPDQWFDLGVLHLRDDARNINLTTFTPAFPVGTEDVLRAQDMTPATYDLRWSGLAISIEEIMRMRGPVSADWRKDLFGSGIYETVANAAKSLAFMYKKRICIQ</sequence>
<dbReference type="InterPro" id="IPR026534">
    <property type="entry name" value="PRRC1"/>
</dbReference>
<evidence type="ECO:0000256" key="1">
    <source>
        <dbReference type="SAM" id="MobiDB-lite"/>
    </source>
</evidence>
<gene>
    <name evidence="2" type="ORF">DGYR_LOCUS11542</name>
</gene>
<dbReference type="OrthoDB" id="4968544at2759"/>
<keyword evidence="3" id="KW-1185">Reference proteome</keyword>
<dbReference type="GO" id="GO:0034237">
    <property type="term" value="F:protein kinase A regulatory subunit binding"/>
    <property type="evidence" value="ECO:0007669"/>
    <property type="project" value="TreeGrafter"/>
</dbReference>
<feature type="region of interest" description="Disordered" evidence="1">
    <location>
        <begin position="61"/>
        <end position="104"/>
    </location>
</feature>
<dbReference type="Proteomes" id="UP000549394">
    <property type="component" value="Unassembled WGS sequence"/>
</dbReference>
<evidence type="ECO:0000313" key="2">
    <source>
        <dbReference type="EMBL" id="CAD5123914.1"/>
    </source>
</evidence>
<dbReference type="PANTHER" id="PTHR23276:SF2">
    <property type="entry name" value="PROTEIN PRRC1"/>
    <property type="match status" value="1"/>
</dbReference>
<protein>
    <submittedName>
        <fullName evidence="2">DgyrCDS12222</fullName>
    </submittedName>
</protein>